<reference evidence="7" key="1">
    <citation type="journal article" date="2023" name="Plant Biotechnol. J.">
        <title>Chromosome-level wild Hevea brasiliensis genome provides new tools for genomic-assisted breeding and valuable loci to elevate rubber yield.</title>
        <authorList>
            <person name="Cheng H."/>
            <person name="Song X."/>
            <person name="Hu Y."/>
            <person name="Wu T."/>
            <person name="Yang Q."/>
            <person name="An Z."/>
            <person name="Feng S."/>
            <person name="Deng Z."/>
            <person name="Wu W."/>
            <person name="Zeng X."/>
            <person name="Tu M."/>
            <person name="Wang X."/>
            <person name="Huang H."/>
        </authorList>
    </citation>
    <scope>NUCLEOTIDE SEQUENCE</scope>
    <source>
        <strain evidence="7">MT/VB/25A 57/8</strain>
    </source>
</reference>
<keyword evidence="8" id="KW-1185">Reference proteome</keyword>
<keyword evidence="3" id="KW-0479">Metal-binding</keyword>
<dbReference type="PANTHER" id="PTHR15710">
    <property type="entry name" value="E3 UBIQUITIN-PROTEIN LIGASE PRAJA"/>
    <property type="match status" value="1"/>
</dbReference>
<keyword evidence="4" id="KW-0863">Zinc-finger</keyword>
<keyword evidence="5" id="KW-0862">Zinc</keyword>
<dbReference type="PANTHER" id="PTHR15710:SF245">
    <property type="entry name" value="RING-TYPE DOMAIN-CONTAINING PROTEIN"/>
    <property type="match status" value="1"/>
</dbReference>
<dbReference type="InterPro" id="IPR001841">
    <property type="entry name" value="Znf_RING"/>
</dbReference>
<evidence type="ECO:0000313" key="7">
    <source>
        <dbReference type="EMBL" id="KAJ9147535.1"/>
    </source>
</evidence>
<dbReference type="Pfam" id="PF17123">
    <property type="entry name" value="zf-RING_11"/>
    <property type="match status" value="1"/>
</dbReference>
<dbReference type="Gene3D" id="3.30.40.10">
    <property type="entry name" value="Zinc/RING finger domain, C3HC4 (zinc finger)"/>
    <property type="match status" value="1"/>
</dbReference>
<dbReference type="InterPro" id="IPR013083">
    <property type="entry name" value="Znf_RING/FYVE/PHD"/>
</dbReference>
<organism evidence="7 8">
    <name type="scientific">Hevea brasiliensis</name>
    <name type="common">Para rubber tree</name>
    <name type="synonym">Siphonia brasiliensis</name>
    <dbReference type="NCBI Taxonomy" id="3981"/>
    <lineage>
        <taxon>Eukaryota</taxon>
        <taxon>Viridiplantae</taxon>
        <taxon>Streptophyta</taxon>
        <taxon>Embryophyta</taxon>
        <taxon>Tracheophyta</taxon>
        <taxon>Spermatophyta</taxon>
        <taxon>Magnoliopsida</taxon>
        <taxon>eudicotyledons</taxon>
        <taxon>Gunneridae</taxon>
        <taxon>Pentapetalae</taxon>
        <taxon>rosids</taxon>
        <taxon>fabids</taxon>
        <taxon>Malpighiales</taxon>
        <taxon>Euphorbiaceae</taxon>
        <taxon>Crotonoideae</taxon>
        <taxon>Micrandreae</taxon>
        <taxon>Hevea</taxon>
    </lineage>
</organism>
<evidence type="ECO:0000256" key="5">
    <source>
        <dbReference type="ARBA" id="ARBA00022833"/>
    </source>
</evidence>
<protein>
    <recommendedName>
        <fullName evidence="2">RING-type E3 ubiquitin transferase</fullName>
        <ecNumber evidence="2">2.3.2.27</ecNumber>
    </recommendedName>
</protein>
<dbReference type="SUPFAM" id="SSF57850">
    <property type="entry name" value="RING/U-box"/>
    <property type="match status" value="1"/>
</dbReference>
<feature type="domain" description="RING-type" evidence="6">
    <location>
        <begin position="82"/>
        <end position="108"/>
    </location>
</feature>
<evidence type="ECO:0000313" key="8">
    <source>
        <dbReference type="Proteomes" id="UP001174677"/>
    </source>
</evidence>
<evidence type="ECO:0000256" key="2">
    <source>
        <dbReference type="ARBA" id="ARBA00012483"/>
    </source>
</evidence>
<evidence type="ECO:0000256" key="4">
    <source>
        <dbReference type="ARBA" id="ARBA00022771"/>
    </source>
</evidence>
<sequence>MVEEIDSESRRGLNSGYCTWILVEIEMVRRIGFNFDDLYFLTAVSLGIIGEGREMIPATKSSIDALERLEFLDDLGRVTTSTVCVEELQVGVEAIQLPCYHLYHQDCIVKWLQVATCDHFACIRCLLIINRFPHIYFYHYFCTN</sequence>
<gene>
    <name evidence="7" type="ORF">P3X46_029685</name>
</gene>
<evidence type="ECO:0000259" key="6">
    <source>
        <dbReference type="Pfam" id="PF17123"/>
    </source>
</evidence>
<accession>A0ABQ9KSZ6</accession>
<comment type="caution">
    <text evidence="7">The sequence shown here is derived from an EMBL/GenBank/DDBJ whole genome shotgun (WGS) entry which is preliminary data.</text>
</comment>
<evidence type="ECO:0000256" key="1">
    <source>
        <dbReference type="ARBA" id="ARBA00000900"/>
    </source>
</evidence>
<evidence type="ECO:0000256" key="3">
    <source>
        <dbReference type="ARBA" id="ARBA00022723"/>
    </source>
</evidence>
<comment type="catalytic activity">
    <reaction evidence="1">
        <text>S-ubiquitinyl-[E2 ubiquitin-conjugating enzyme]-L-cysteine + [acceptor protein]-L-lysine = [E2 ubiquitin-conjugating enzyme]-L-cysteine + N(6)-ubiquitinyl-[acceptor protein]-L-lysine.</text>
        <dbReference type="EC" id="2.3.2.27"/>
    </reaction>
</comment>
<proteinExistence type="predicted"/>
<dbReference type="EC" id="2.3.2.27" evidence="2"/>
<dbReference type="Proteomes" id="UP001174677">
    <property type="component" value="Chromosome 16"/>
</dbReference>
<dbReference type="EMBL" id="JARPOI010000016">
    <property type="protein sequence ID" value="KAJ9147535.1"/>
    <property type="molecule type" value="Genomic_DNA"/>
</dbReference>
<name>A0ABQ9KSZ6_HEVBR</name>